<feature type="transmembrane region" description="Helical" evidence="1">
    <location>
        <begin position="729"/>
        <end position="748"/>
    </location>
</feature>
<keyword evidence="1" id="KW-0472">Membrane</keyword>
<gene>
    <name evidence="2" type="ORF">UFOPK2683_00229</name>
</gene>
<dbReference type="AlphaFoldDB" id="A0A6J6QZV7"/>
<dbReference type="Gene3D" id="3.40.720.10">
    <property type="entry name" value="Alkaline Phosphatase, subunit A"/>
    <property type="match status" value="1"/>
</dbReference>
<feature type="transmembrane region" description="Helical" evidence="1">
    <location>
        <begin position="610"/>
        <end position="627"/>
    </location>
</feature>
<feature type="transmembrane region" description="Helical" evidence="1">
    <location>
        <begin position="486"/>
        <end position="504"/>
    </location>
</feature>
<protein>
    <submittedName>
        <fullName evidence="2">Unannotated protein</fullName>
    </submittedName>
</protein>
<evidence type="ECO:0000313" key="2">
    <source>
        <dbReference type="EMBL" id="CAB4715143.1"/>
    </source>
</evidence>
<dbReference type="EMBL" id="CAEZYK010000007">
    <property type="protein sequence ID" value="CAB4715143.1"/>
    <property type="molecule type" value="Genomic_DNA"/>
</dbReference>
<feature type="transmembrane region" description="Helical" evidence="1">
    <location>
        <begin position="583"/>
        <end position="603"/>
    </location>
</feature>
<feature type="transmembrane region" description="Helical" evidence="1">
    <location>
        <begin position="706"/>
        <end position="723"/>
    </location>
</feature>
<sequence length="768" mass="81427">MTKRRLAAGIGAFLLLIVTAQGAGANTSDKPKPNGRVLIISLPEITWSDLTQRDAPTIRGILDQGAVGGLTTRTITRATALTEGYLTVGAGTKAIGTGLTPILLASKGAGLEVGEKFGTGTAADAYEQRTGQSARQPIVYLGIAAAIAAQQEETYDAKIGALGDALKRAGYNSAAIGNADRTPSKSAAPEYERSLVTALMDSHGQLGGGEVGSELIEANAKAPFGLQINIDTAVSAFDDAWKPRSVVLVEGSDLARVDAYRNVVSPKQTLAITRAALRRTDAMVKKMMTKVNLERDTVIIFSPSPPSTTIPLGVAGMAGPGIDAGLLRSATTRRDGFVQLVDIAPTVLTQLGIKVPETMNGKAFTVAQTDMDANARRDFLIDSDQASQFRDSMITPVAIVFIIMIALLVVGAIISLNRPNRNQLRNLLHFGSLFTLGFVSAVYLARLFSFHQTSKFFYWLFVVAVAAIIGTISLAFYRRRANDDMLIALGLIVVIIGIDIITGGNLQFNNAFGYSPTVGARFSGIGNIGFSAISASTVIFVGFLVNRLGNERKFSRGVIIAWMILAAVLIIDVAPMFGGDVGGIIAMVPAFGLTAILLLGGRVQLRMRTVVIGALVTIGALTIMAAIDLTQPKGERTHLGQLIERVQNEGLGSFSDVVLRKLNKNIATFTGSVWVWMLPIVLGFLIYLALQARPQLRAITARTPELRASFIGFAVLAILGYGFNDSGVIVPGMMLGILGAVIIAQLALTASSSGLEETLNPESEPLRR</sequence>
<proteinExistence type="predicted"/>
<feature type="transmembrane region" description="Helical" evidence="1">
    <location>
        <begin position="393"/>
        <end position="414"/>
    </location>
</feature>
<feature type="transmembrane region" description="Helical" evidence="1">
    <location>
        <begin position="456"/>
        <end position="477"/>
    </location>
</feature>
<feature type="transmembrane region" description="Helical" evidence="1">
    <location>
        <begin position="557"/>
        <end position="577"/>
    </location>
</feature>
<evidence type="ECO:0000256" key="1">
    <source>
        <dbReference type="SAM" id="Phobius"/>
    </source>
</evidence>
<accession>A0A6J6QZV7</accession>
<keyword evidence="1" id="KW-0812">Transmembrane</keyword>
<feature type="transmembrane region" description="Helical" evidence="1">
    <location>
        <begin position="524"/>
        <end position="545"/>
    </location>
</feature>
<feature type="transmembrane region" description="Helical" evidence="1">
    <location>
        <begin position="666"/>
        <end position="690"/>
    </location>
</feature>
<organism evidence="2">
    <name type="scientific">freshwater metagenome</name>
    <dbReference type="NCBI Taxonomy" id="449393"/>
    <lineage>
        <taxon>unclassified sequences</taxon>
        <taxon>metagenomes</taxon>
        <taxon>ecological metagenomes</taxon>
    </lineage>
</organism>
<dbReference type="SUPFAM" id="SSF53649">
    <property type="entry name" value="Alkaline phosphatase-like"/>
    <property type="match status" value="1"/>
</dbReference>
<keyword evidence="1" id="KW-1133">Transmembrane helix</keyword>
<reference evidence="2" key="1">
    <citation type="submission" date="2020-05" db="EMBL/GenBank/DDBJ databases">
        <authorList>
            <person name="Chiriac C."/>
            <person name="Salcher M."/>
            <person name="Ghai R."/>
            <person name="Kavagutti S V."/>
        </authorList>
    </citation>
    <scope>NUCLEOTIDE SEQUENCE</scope>
</reference>
<name>A0A6J6QZV7_9ZZZZ</name>
<feature type="transmembrane region" description="Helical" evidence="1">
    <location>
        <begin position="426"/>
        <end position="444"/>
    </location>
</feature>
<dbReference type="InterPro" id="IPR017850">
    <property type="entry name" value="Alkaline_phosphatase_core_sf"/>
</dbReference>